<dbReference type="Proteomes" id="UP000014197">
    <property type="component" value="Unassembled WGS sequence"/>
</dbReference>
<gene>
    <name evidence="2" type="ORF">I583_00258</name>
    <name evidence="1" type="ORF">UAW_02574</name>
</gene>
<dbReference type="STRING" id="155618.RV06_GL002804"/>
<evidence type="ECO:0000313" key="2">
    <source>
        <dbReference type="EMBL" id="EOT61280.1"/>
    </source>
</evidence>
<sequence>MYKKFILELAICCSIRFGANVVYANEVVSEVDYGMDMTLGEIEDVLVTYLRERGLNYLLHSKDFSDYLYDQLTSSSEQELTKLNKI</sequence>
<organism evidence="1 3">
    <name type="scientific">Enterococcus haemoperoxidus ATCC BAA-382</name>
    <dbReference type="NCBI Taxonomy" id="1158608"/>
    <lineage>
        <taxon>Bacteria</taxon>
        <taxon>Bacillati</taxon>
        <taxon>Bacillota</taxon>
        <taxon>Bacilli</taxon>
        <taxon>Lactobacillales</taxon>
        <taxon>Enterococcaceae</taxon>
        <taxon>Enterococcus</taxon>
    </lineage>
</organism>
<evidence type="ECO:0000313" key="4">
    <source>
        <dbReference type="Proteomes" id="UP000014197"/>
    </source>
</evidence>
<accession>R2SKF2</accession>
<dbReference type="Proteomes" id="UP000013858">
    <property type="component" value="Unassembled WGS sequence"/>
</dbReference>
<protein>
    <submittedName>
        <fullName evidence="1">Uncharacterized protein</fullName>
    </submittedName>
</protein>
<reference evidence="2 4" key="2">
    <citation type="submission" date="2013-03" db="EMBL/GenBank/DDBJ databases">
        <title>The Genome Sequence of Enterococcus haemoperoxidus BAA-382 (PacBio/Illumina hybrid assembly).</title>
        <authorList>
            <consortium name="The Broad Institute Genomics Platform"/>
            <consortium name="The Broad Institute Genome Sequencing Center for Infectious Disease"/>
            <person name="Earl A."/>
            <person name="Russ C."/>
            <person name="Gilmore M."/>
            <person name="Surin D."/>
            <person name="Walker B."/>
            <person name="Young S."/>
            <person name="Zeng Q."/>
            <person name="Gargeya S."/>
            <person name="Fitzgerald M."/>
            <person name="Haas B."/>
            <person name="Abouelleil A."/>
            <person name="Allen A.W."/>
            <person name="Alvarado L."/>
            <person name="Arachchi H.M."/>
            <person name="Berlin A.M."/>
            <person name="Chapman S.B."/>
            <person name="Gainer-Dewar J."/>
            <person name="Goldberg J."/>
            <person name="Griggs A."/>
            <person name="Gujja S."/>
            <person name="Hansen M."/>
            <person name="Howarth C."/>
            <person name="Imamovic A."/>
            <person name="Ireland A."/>
            <person name="Larimer J."/>
            <person name="McCowan C."/>
            <person name="Murphy C."/>
            <person name="Pearson M."/>
            <person name="Poon T.W."/>
            <person name="Priest M."/>
            <person name="Roberts A."/>
            <person name="Saif S."/>
            <person name="Shea T."/>
            <person name="Sisk P."/>
            <person name="Sykes S."/>
            <person name="Wortman J."/>
            <person name="Nusbaum C."/>
            <person name="Birren B."/>
        </authorList>
    </citation>
    <scope>NUCLEOTIDE SEQUENCE [LARGE SCALE GENOMIC DNA]</scope>
    <source>
        <strain evidence="2 4">ATCC BAA-382</strain>
    </source>
</reference>
<evidence type="ECO:0000313" key="1">
    <source>
        <dbReference type="EMBL" id="EOH93326.1"/>
    </source>
</evidence>
<dbReference type="PATRIC" id="fig|1158608.3.peg.2513"/>
<dbReference type="EMBL" id="AJAR01000025">
    <property type="protein sequence ID" value="EOH93326.1"/>
    <property type="molecule type" value="Genomic_DNA"/>
</dbReference>
<proteinExistence type="predicted"/>
<dbReference type="AlphaFoldDB" id="R2SKF2"/>
<keyword evidence="4" id="KW-1185">Reference proteome</keyword>
<dbReference type="EMBL" id="ASVY01000002">
    <property type="protein sequence ID" value="EOT61280.1"/>
    <property type="molecule type" value="Genomic_DNA"/>
</dbReference>
<name>R2SKF2_9ENTE</name>
<reference evidence="1 3" key="1">
    <citation type="submission" date="2013-02" db="EMBL/GenBank/DDBJ databases">
        <title>The Genome Sequence of Enterococcus haemoperoxidus BAA-382.</title>
        <authorList>
            <consortium name="The Broad Institute Genome Sequencing Platform"/>
            <consortium name="The Broad Institute Genome Sequencing Center for Infectious Disease"/>
            <person name="Earl A.M."/>
            <person name="Gilmore M.S."/>
            <person name="Lebreton F."/>
            <person name="Walker B."/>
            <person name="Young S.K."/>
            <person name="Zeng Q."/>
            <person name="Gargeya S."/>
            <person name="Fitzgerald M."/>
            <person name="Haas B."/>
            <person name="Abouelleil A."/>
            <person name="Alvarado L."/>
            <person name="Arachchi H.M."/>
            <person name="Berlin A.M."/>
            <person name="Chapman S.B."/>
            <person name="Dewar J."/>
            <person name="Goldberg J."/>
            <person name="Griggs A."/>
            <person name="Gujja S."/>
            <person name="Hansen M."/>
            <person name="Howarth C."/>
            <person name="Imamovic A."/>
            <person name="Larimer J."/>
            <person name="McCowan C."/>
            <person name="Murphy C."/>
            <person name="Neiman D."/>
            <person name="Pearson M."/>
            <person name="Priest M."/>
            <person name="Roberts A."/>
            <person name="Saif S."/>
            <person name="Shea T."/>
            <person name="Sisk P."/>
            <person name="Sykes S."/>
            <person name="Wortman J."/>
            <person name="Nusbaum C."/>
            <person name="Birren B."/>
        </authorList>
    </citation>
    <scope>NUCLEOTIDE SEQUENCE [LARGE SCALE GENOMIC DNA]</scope>
    <source>
        <strain evidence="1 3">ATCC BAA-382</strain>
    </source>
</reference>
<evidence type="ECO:0000313" key="3">
    <source>
        <dbReference type="Proteomes" id="UP000013858"/>
    </source>
</evidence>
<comment type="caution">
    <text evidence="1">The sequence shown here is derived from an EMBL/GenBank/DDBJ whole genome shotgun (WGS) entry which is preliminary data.</text>
</comment>
<dbReference type="RefSeq" id="WP_010762737.1">
    <property type="nucleotide sequence ID" value="NZ_KB946316.1"/>
</dbReference>